<dbReference type="KEGG" id="cuv:CUREI_08960"/>
<feature type="region of interest" description="Disordered" evidence="9">
    <location>
        <begin position="293"/>
        <end position="313"/>
    </location>
</feature>
<feature type="signal peptide" evidence="10">
    <location>
        <begin position="1"/>
        <end position="21"/>
    </location>
</feature>
<evidence type="ECO:0000256" key="1">
    <source>
        <dbReference type="ARBA" id="ARBA00001970"/>
    </source>
</evidence>
<dbReference type="NCBIfam" id="TIGR01413">
    <property type="entry name" value="Dyp_perox_fam"/>
    <property type="match status" value="1"/>
</dbReference>
<keyword evidence="4" id="KW-0479">Metal-binding</keyword>
<dbReference type="PROSITE" id="PS51318">
    <property type="entry name" value="TAT"/>
    <property type="match status" value="1"/>
</dbReference>
<dbReference type="EMBL" id="CP009215">
    <property type="protein sequence ID" value="AIL97399.1"/>
    <property type="molecule type" value="Genomic_DNA"/>
</dbReference>
<comment type="cofactor">
    <cofactor evidence="1">
        <name>heme b</name>
        <dbReference type="ChEBI" id="CHEBI:60344"/>
    </cofactor>
</comment>
<name>A0A077HM11_9CORY</name>
<dbReference type="Proteomes" id="UP000028939">
    <property type="component" value="Chromosome"/>
</dbReference>
<dbReference type="Pfam" id="PF20628">
    <property type="entry name" value="Dyp_perox_C"/>
    <property type="match status" value="1"/>
</dbReference>
<evidence type="ECO:0000313" key="13">
    <source>
        <dbReference type="EMBL" id="AIL97399.1"/>
    </source>
</evidence>
<feature type="region of interest" description="Disordered" evidence="9">
    <location>
        <begin position="112"/>
        <end position="131"/>
    </location>
</feature>
<protein>
    <submittedName>
        <fullName evidence="13">Peroxidase</fullName>
    </submittedName>
</protein>
<dbReference type="SUPFAM" id="SSF54909">
    <property type="entry name" value="Dimeric alpha+beta barrel"/>
    <property type="match status" value="1"/>
</dbReference>
<evidence type="ECO:0000256" key="6">
    <source>
        <dbReference type="ARBA" id="ARBA00023002"/>
    </source>
</evidence>
<keyword evidence="5 10" id="KW-0732">Signal</keyword>
<proteinExistence type="inferred from homology"/>
<evidence type="ECO:0000256" key="9">
    <source>
        <dbReference type="SAM" id="MobiDB-lite"/>
    </source>
</evidence>
<comment type="similarity">
    <text evidence="8">Belongs to the DyP-type peroxidase family.</text>
</comment>
<dbReference type="PROSITE" id="PS51257">
    <property type="entry name" value="PROKAR_LIPOPROTEIN"/>
    <property type="match status" value="1"/>
</dbReference>
<feature type="domain" description="Dyp-type peroxidase N-terminal" evidence="11">
    <location>
        <begin position="60"/>
        <end position="216"/>
    </location>
</feature>
<dbReference type="GO" id="GO:0020037">
    <property type="term" value="F:heme binding"/>
    <property type="evidence" value="ECO:0007669"/>
    <property type="project" value="InterPro"/>
</dbReference>
<keyword evidence="14" id="KW-1185">Reference proteome</keyword>
<sequence length="422" mass="45555">MVNRRQLLTLGGLGTLGAASAAALAGCANEDGAKKNDGAGGAGGSSISEELIVDFAGEHQAGIITPMQNNLHFAAFDISEKADREDVIDLLERWTAAARRLTLGGDVSAKGAFGTGDSFPPDDSGEAVDHGPSGLTLTFGFGRSFFREQLGTAGKLPAEFTEMPTMTNDFLRPEFSEGDICIQACANDPQVTSHAIRNLTRLAVPTATLRWTQLGFGRAGATGTEQPTPRNLFGQKDGTANIRADEDAELAEHVWIPADSSQPWAAGGTYMTVRRIAMNIEVWDTLQLREQERVTGRDKPAGAPLSGGDEFTEPDFEAVNERGNPKIDRASHLFNVHPAQNDGIRMLRRPFNYVDGTNEQGRMNAGLFFIAFTQTPERFARVHKSMSRDEMFTEYLKTTNTGTYLIVPGVGDEGYIGEGMFA</sequence>
<dbReference type="Pfam" id="PF04261">
    <property type="entry name" value="Dyp_perox_N"/>
    <property type="match status" value="1"/>
</dbReference>
<keyword evidence="7" id="KW-0408">Iron</keyword>
<dbReference type="InterPro" id="IPR006314">
    <property type="entry name" value="Dyp_peroxidase"/>
</dbReference>
<evidence type="ECO:0000256" key="8">
    <source>
        <dbReference type="ARBA" id="ARBA00025737"/>
    </source>
</evidence>
<gene>
    <name evidence="13" type="ORF">CUREI_08960</name>
</gene>
<evidence type="ECO:0000256" key="10">
    <source>
        <dbReference type="SAM" id="SignalP"/>
    </source>
</evidence>
<keyword evidence="3" id="KW-0349">Heme</keyword>
<dbReference type="GO" id="GO:0046872">
    <property type="term" value="F:metal ion binding"/>
    <property type="evidence" value="ECO:0007669"/>
    <property type="project" value="UniProtKB-KW"/>
</dbReference>
<dbReference type="STRING" id="401472.CUREI_08960"/>
<accession>A0A077HM11</accession>
<dbReference type="AlphaFoldDB" id="A0A077HM11"/>
<evidence type="ECO:0000256" key="3">
    <source>
        <dbReference type="ARBA" id="ARBA00022617"/>
    </source>
</evidence>
<dbReference type="GO" id="GO:0005829">
    <property type="term" value="C:cytosol"/>
    <property type="evidence" value="ECO:0007669"/>
    <property type="project" value="TreeGrafter"/>
</dbReference>
<evidence type="ECO:0000313" key="14">
    <source>
        <dbReference type="Proteomes" id="UP000028939"/>
    </source>
</evidence>
<dbReference type="OrthoDB" id="9781066at2"/>
<dbReference type="InterPro" id="IPR011008">
    <property type="entry name" value="Dimeric_a/b-barrel"/>
</dbReference>
<dbReference type="PANTHER" id="PTHR30521:SF4">
    <property type="entry name" value="DEFERROCHELATASE"/>
    <property type="match status" value="1"/>
</dbReference>
<dbReference type="RefSeq" id="WP_038612799.1">
    <property type="nucleotide sequence ID" value="NZ_CP009215.1"/>
</dbReference>
<evidence type="ECO:0000259" key="12">
    <source>
        <dbReference type="Pfam" id="PF20628"/>
    </source>
</evidence>
<dbReference type="HOGENOM" id="CLU_039488_2_0_11"/>
<dbReference type="InterPro" id="IPR048328">
    <property type="entry name" value="Dyp_perox_C"/>
</dbReference>
<dbReference type="PANTHER" id="PTHR30521">
    <property type="entry name" value="DEFERROCHELATASE/PEROXIDASE"/>
    <property type="match status" value="1"/>
</dbReference>
<evidence type="ECO:0000256" key="7">
    <source>
        <dbReference type="ARBA" id="ARBA00023004"/>
    </source>
</evidence>
<dbReference type="InterPro" id="IPR048327">
    <property type="entry name" value="Dyp_perox_N"/>
</dbReference>
<evidence type="ECO:0000259" key="11">
    <source>
        <dbReference type="Pfam" id="PF04261"/>
    </source>
</evidence>
<feature type="chain" id="PRO_5001718964" evidence="10">
    <location>
        <begin position="22"/>
        <end position="422"/>
    </location>
</feature>
<dbReference type="PROSITE" id="PS51404">
    <property type="entry name" value="DYP_PEROXIDASE"/>
    <property type="match status" value="1"/>
</dbReference>
<keyword evidence="6" id="KW-0560">Oxidoreductase</keyword>
<evidence type="ECO:0000256" key="2">
    <source>
        <dbReference type="ARBA" id="ARBA00022559"/>
    </source>
</evidence>
<keyword evidence="2 13" id="KW-0575">Peroxidase</keyword>
<feature type="domain" description="Dyp-type peroxidase C-terminal" evidence="12">
    <location>
        <begin position="228"/>
        <end position="409"/>
    </location>
</feature>
<evidence type="ECO:0000256" key="4">
    <source>
        <dbReference type="ARBA" id="ARBA00022723"/>
    </source>
</evidence>
<organism evidence="13 14">
    <name type="scientific">Corynebacterium ureicelerivorans</name>
    <dbReference type="NCBI Taxonomy" id="401472"/>
    <lineage>
        <taxon>Bacteria</taxon>
        <taxon>Bacillati</taxon>
        <taxon>Actinomycetota</taxon>
        <taxon>Actinomycetes</taxon>
        <taxon>Mycobacteriales</taxon>
        <taxon>Corynebacteriaceae</taxon>
        <taxon>Corynebacterium</taxon>
    </lineage>
</organism>
<evidence type="ECO:0000256" key="5">
    <source>
        <dbReference type="ARBA" id="ARBA00022729"/>
    </source>
</evidence>
<dbReference type="InterPro" id="IPR006311">
    <property type="entry name" value="TAT_signal"/>
</dbReference>
<reference evidence="13 14" key="1">
    <citation type="submission" date="2014-08" db="EMBL/GenBank/DDBJ databases">
        <title>Complete genome sequence of Corynebacterium ureicelerivorans DSM 45051, a lipophilic and urea-splitting isolate from a blood culture of a septicaemia patient.</title>
        <authorList>
            <person name="Tippelt A."/>
            <person name="Albersmeier A."/>
            <person name="Brinkrolf K."/>
            <person name="Ruckert C."/>
            <person name="Tauch A."/>
        </authorList>
    </citation>
    <scope>NUCLEOTIDE SEQUENCE [LARGE SCALE GENOMIC DNA]</scope>
    <source>
        <strain evidence="13 14">IMMIB RIV-2301</strain>
    </source>
</reference>
<dbReference type="GO" id="GO:0004601">
    <property type="term" value="F:peroxidase activity"/>
    <property type="evidence" value="ECO:0007669"/>
    <property type="project" value="UniProtKB-KW"/>
</dbReference>